<reference evidence="2" key="1">
    <citation type="submission" date="2016-10" db="EMBL/GenBank/DDBJ databases">
        <authorList>
            <person name="Varghese N."/>
            <person name="Submissions S."/>
        </authorList>
    </citation>
    <scope>NUCLEOTIDE SEQUENCE [LARGE SCALE GENOMIC DNA]</scope>
    <source>
        <strain evidence="2">8N4</strain>
    </source>
</reference>
<name>A0A1H9M4E1_9GAMM</name>
<dbReference type="RefSeq" id="WP_092677931.1">
    <property type="nucleotide sequence ID" value="NZ_FOGC01000013.1"/>
</dbReference>
<gene>
    <name evidence="1" type="ORF">SAMN05216522_11386</name>
</gene>
<sequence>MDIKKATLSQMAHSDIRADNSTVPAAIIKPALKVEASCSVILHNPQGLTALDTNASSVSDFDQNGTGAKFYTTCLHSDISKLRNQYRLDIVGESEKYTSRHGYSTHFTRYRLADRSAAERALKLINIWRSQREEEAITEAEAQRLINQYPEKAAAN</sequence>
<evidence type="ECO:0000313" key="2">
    <source>
        <dbReference type="Proteomes" id="UP000242515"/>
    </source>
</evidence>
<keyword evidence="2" id="KW-1185">Reference proteome</keyword>
<dbReference type="Proteomes" id="UP000242515">
    <property type="component" value="Unassembled WGS sequence"/>
</dbReference>
<dbReference type="STRING" id="988801.SAMN05216522_11386"/>
<dbReference type="AlphaFoldDB" id="A0A1H9M4E1"/>
<accession>A0A1H9M4E1</accession>
<evidence type="ECO:0000313" key="1">
    <source>
        <dbReference type="EMBL" id="SER18570.1"/>
    </source>
</evidence>
<dbReference type="OrthoDB" id="5587500at2"/>
<proteinExistence type="predicted"/>
<dbReference type="EMBL" id="FOGC01000013">
    <property type="protein sequence ID" value="SER18570.1"/>
    <property type="molecule type" value="Genomic_DNA"/>
</dbReference>
<protein>
    <submittedName>
        <fullName evidence="1">Uncharacterized protein</fullName>
    </submittedName>
</protein>
<organism evidence="1 2">
    <name type="scientific">Rosenbergiella nectarea</name>
    <dbReference type="NCBI Taxonomy" id="988801"/>
    <lineage>
        <taxon>Bacteria</taxon>
        <taxon>Pseudomonadati</taxon>
        <taxon>Pseudomonadota</taxon>
        <taxon>Gammaproteobacteria</taxon>
        <taxon>Enterobacterales</taxon>
        <taxon>Erwiniaceae</taxon>
        <taxon>Rosenbergiella</taxon>
    </lineage>
</organism>